<evidence type="ECO:0000256" key="3">
    <source>
        <dbReference type="ARBA" id="ARBA00023098"/>
    </source>
</evidence>
<keyword evidence="3 4" id="KW-0443">Lipid metabolism</keyword>
<dbReference type="CDD" id="cd09071">
    <property type="entry name" value="FAR_C"/>
    <property type="match status" value="1"/>
</dbReference>
<dbReference type="SUPFAM" id="SSF51735">
    <property type="entry name" value="NAD(P)-binding Rossmann-fold domains"/>
    <property type="match status" value="1"/>
</dbReference>
<evidence type="ECO:0000256" key="1">
    <source>
        <dbReference type="ARBA" id="ARBA00005928"/>
    </source>
</evidence>
<keyword evidence="4" id="KW-0560">Oxidoreductase</keyword>
<dbReference type="InterPro" id="IPR033640">
    <property type="entry name" value="FAR_C"/>
</dbReference>
<gene>
    <name evidence="7" type="ORF">TNIN_263371</name>
</gene>
<evidence type="ECO:0000256" key="2">
    <source>
        <dbReference type="ARBA" id="ARBA00022516"/>
    </source>
</evidence>
<dbReference type="GO" id="GO:0035336">
    <property type="term" value="P:long-chain fatty-acyl-CoA metabolic process"/>
    <property type="evidence" value="ECO:0007669"/>
    <property type="project" value="TreeGrafter"/>
</dbReference>
<sequence length="490" mass="56022">MDSCWRKRVVTLDEEEKILRDKELGEEFSNANNDDEGGNICQKRDHNICSQVILEILLRCFPGIQAIYILLRSKNGVGPQERKKEIFSRPLFNELKKINPSALEKVHVVAGDIALPNMGISEEDLLKVTENVTIVFHCAACISFFRPLRFIFLQNVAGVNNAIELCKKLKYCEVFVDTSTAYVNCNHDLILEERIYGIPYPAERFMEYFEKGEDEALERIHSEIQPEFPNHYVFCKCISENLIREKCSDISTVIARPALIAATWKGPLPGYAEEYSSLVQLILAMGKGFLKVLLAKPDVNLEIIPADIVANAHIVAAYGVANGRYSSPFVVNLVPYGLPILFSNMVPMLIKLIHKYPVPNAFRYTNHVWIVDSKLEKIFLSIFEHYIPAAGMDLMLILQGKKPKIFSLYRFLDKIMEVSAPFITRRVEFASENFRDLRNAVSPEKAEELYTELEGLKLKELLDNLNTGAPQYDWTKDKKTKDQRSKLIYR</sequence>
<dbReference type="GO" id="GO:0080019">
    <property type="term" value="F:alcohol-forming very long-chain fatty acyl-CoA reductase activity"/>
    <property type="evidence" value="ECO:0007669"/>
    <property type="project" value="InterPro"/>
</dbReference>
<evidence type="ECO:0000313" key="8">
    <source>
        <dbReference type="Proteomes" id="UP000886998"/>
    </source>
</evidence>
<comment type="function">
    <text evidence="4">Catalyzes the reduction of fatty acyl-CoA to fatty alcohols.</text>
</comment>
<name>A0A8X7CDE9_9ARAC</name>
<evidence type="ECO:0000313" key="7">
    <source>
        <dbReference type="EMBL" id="GFY62225.1"/>
    </source>
</evidence>
<dbReference type="Pfam" id="PF03015">
    <property type="entry name" value="Sterile"/>
    <property type="match status" value="1"/>
</dbReference>
<comment type="catalytic activity">
    <reaction evidence="4">
        <text>a long-chain fatty acyl-CoA + 2 NADPH + 2 H(+) = a long-chain primary fatty alcohol + 2 NADP(+) + CoA</text>
        <dbReference type="Rhea" id="RHEA:52716"/>
        <dbReference type="ChEBI" id="CHEBI:15378"/>
        <dbReference type="ChEBI" id="CHEBI:57287"/>
        <dbReference type="ChEBI" id="CHEBI:57783"/>
        <dbReference type="ChEBI" id="CHEBI:58349"/>
        <dbReference type="ChEBI" id="CHEBI:77396"/>
        <dbReference type="ChEBI" id="CHEBI:83139"/>
        <dbReference type="EC" id="1.2.1.84"/>
    </reaction>
</comment>
<dbReference type="AlphaFoldDB" id="A0A8X7CDE9"/>
<dbReference type="OrthoDB" id="6429268at2759"/>
<dbReference type="InterPro" id="IPR013120">
    <property type="entry name" value="FAR_NAD-bd"/>
</dbReference>
<comment type="similarity">
    <text evidence="1 4">Belongs to the fatty acyl-CoA reductase family.</text>
</comment>
<keyword evidence="8" id="KW-1185">Reference proteome</keyword>
<dbReference type="GO" id="GO:0005777">
    <property type="term" value="C:peroxisome"/>
    <property type="evidence" value="ECO:0007669"/>
    <property type="project" value="TreeGrafter"/>
</dbReference>
<protein>
    <recommendedName>
        <fullName evidence="4">Fatty acyl-CoA reductase</fullName>
        <ecNumber evidence="4">1.2.1.84</ecNumber>
    </recommendedName>
</protein>
<keyword evidence="4" id="KW-0521">NADP</keyword>
<dbReference type="InterPro" id="IPR036291">
    <property type="entry name" value="NAD(P)-bd_dom_sf"/>
</dbReference>
<dbReference type="Pfam" id="PF07993">
    <property type="entry name" value="NAD_binding_4"/>
    <property type="match status" value="1"/>
</dbReference>
<dbReference type="InterPro" id="IPR026055">
    <property type="entry name" value="FAR"/>
</dbReference>
<comment type="caution">
    <text evidence="7">The sequence shown here is derived from an EMBL/GenBank/DDBJ whole genome shotgun (WGS) entry which is preliminary data.</text>
</comment>
<dbReference type="CDD" id="cd05236">
    <property type="entry name" value="FAR-N_SDR_e"/>
    <property type="match status" value="1"/>
</dbReference>
<dbReference type="PANTHER" id="PTHR11011:SF45">
    <property type="entry name" value="FATTY ACYL-COA REDUCTASE CG8306-RELATED"/>
    <property type="match status" value="1"/>
</dbReference>
<organism evidence="7 8">
    <name type="scientific">Trichonephila inaurata madagascariensis</name>
    <dbReference type="NCBI Taxonomy" id="2747483"/>
    <lineage>
        <taxon>Eukaryota</taxon>
        <taxon>Metazoa</taxon>
        <taxon>Ecdysozoa</taxon>
        <taxon>Arthropoda</taxon>
        <taxon>Chelicerata</taxon>
        <taxon>Arachnida</taxon>
        <taxon>Araneae</taxon>
        <taxon>Araneomorphae</taxon>
        <taxon>Entelegynae</taxon>
        <taxon>Araneoidea</taxon>
        <taxon>Nephilidae</taxon>
        <taxon>Trichonephila</taxon>
        <taxon>Trichonephila inaurata</taxon>
    </lineage>
</organism>
<feature type="domain" description="Fatty acyl-CoA reductase C-terminal" evidence="5">
    <location>
        <begin position="385"/>
        <end position="472"/>
    </location>
</feature>
<evidence type="ECO:0000256" key="4">
    <source>
        <dbReference type="RuleBase" id="RU363097"/>
    </source>
</evidence>
<reference evidence="7" key="1">
    <citation type="submission" date="2020-08" db="EMBL/GenBank/DDBJ databases">
        <title>Multicomponent nature underlies the extraordinary mechanical properties of spider dragline silk.</title>
        <authorList>
            <person name="Kono N."/>
            <person name="Nakamura H."/>
            <person name="Mori M."/>
            <person name="Yoshida Y."/>
            <person name="Ohtoshi R."/>
            <person name="Malay A.D."/>
            <person name="Moran D.A.P."/>
            <person name="Tomita M."/>
            <person name="Numata K."/>
            <person name="Arakawa K."/>
        </authorList>
    </citation>
    <scope>NUCLEOTIDE SEQUENCE</scope>
</reference>
<evidence type="ECO:0000259" key="6">
    <source>
        <dbReference type="Pfam" id="PF07993"/>
    </source>
</evidence>
<dbReference type="EMBL" id="BMAV01014137">
    <property type="protein sequence ID" value="GFY62225.1"/>
    <property type="molecule type" value="Genomic_DNA"/>
</dbReference>
<dbReference type="PANTHER" id="PTHR11011">
    <property type="entry name" value="MALE STERILITY PROTEIN 2-RELATED"/>
    <property type="match status" value="1"/>
</dbReference>
<evidence type="ECO:0000259" key="5">
    <source>
        <dbReference type="Pfam" id="PF03015"/>
    </source>
</evidence>
<proteinExistence type="inferred from homology"/>
<dbReference type="Gene3D" id="3.40.50.720">
    <property type="entry name" value="NAD(P)-binding Rossmann-like Domain"/>
    <property type="match status" value="1"/>
</dbReference>
<dbReference type="GO" id="GO:0102965">
    <property type="term" value="F:alcohol-forming long-chain fatty acyl-CoA reductase activity"/>
    <property type="evidence" value="ECO:0007669"/>
    <property type="project" value="UniProtKB-EC"/>
</dbReference>
<keyword evidence="2 4" id="KW-0444">Lipid biosynthesis</keyword>
<feature type="domain" description="Thioester reductase (TE)" evidence="6">
    <location>
        <begin position="51"/>
        <end position="312"/>
    </location>
</feature>
<dbReference type="EC" id="1.2.1.84" evidence="4"/>
<accession>A0A8X7CDE9</accession>
<dbReference type="Proteomes" id="UP000886998">
    <property type="component" value="Unassembled WGS sequence"/>
</dbReference>